<sequence>MSKNEEVSRAFSNLLQSSEKRKTILTLSSLAAISAIPGLASANQKVRIGLATKTWWPSVICETAEAQGLFKKMGLAAELTVYRSGGEAVEALAAGAADMIPGLISQVGTARKKGVPFRMVSLAATANTGWKLLVRADSKITNIKELAGKKIGITAAGSLSDLLALWTKANQKIDFTSVPLGGGGLVPNLLSGNVDAAVVYPPLSFQVLQNKQAKSLMDYSTAIPSHLATGWVTTDKFIESRAETLKASLAAIYGSVRFMQDNPDRAIKIVADVNNIAPAVAKQEFEETYMRLSKNGVFTAEQVKLAMELAVIGGFKDLAPQAEITTDKFVPIG</sequence>
<organism evidence="5 6">
    <name type="scientific">Zwartia hollandica</name>
    <dbReference type="NCBI Taxonomy" id="324606"/>
    <lineage>
        <taxon>Bacteria</taxon>
        <taxon>Pseudomonadati</taxon>
        <taxon>Pseudomonadota</taxon>
        <taxon>Betaproteobacteria</taxon>
        <taxon>Burkholderiales</taxon>
        <taxon>Alcaligenaceae</taxon>
        <taxon>Zwartia</taxon>
    </lineage>
</organism>
<gene>
    <name evidence="5" type="ORF">KZZ10_11640</name>
</gene>
<evidence type="ECO:0000313" key="5">
    <source>
        <dbReference type="EMBL" id="MBZ1351299.1"/>
    </source>
</evidence>
<proteinExistence type="inferred from homology"/>
<evidence type="ECO:0000256" key="3">
    <source>
        <dbReference type="ARBA" id="ARBA00022729"/>
    </source>
</evidence>
<feature type="domain" description="SsuA/THI5-like" evidence="4">
    <location>
        <begin position="63"/>
        <end position="266"/>
    </location>
</feature>
<dbReference type="GO" id="GO:0042597">
    <property type="term" value="C:periplasmic space"/>
    <property type="evidence" value="ECO:0007669"/>
    <property type="project" value="UniProtKB-SubCell"/>
</dbReference>
<dbReference type="Pfam" id="PF09084">
    <property type="entry name" value="NMT1"/>
    <property type="match status" value="1"/>
</dbReference>
<dbReference type="EMBL" id="JAHXRI010000010">
    <property type="protein sequence ID" value="MBZ1351299.1"/>
    <property type="molecule type" value="Genomic_DNA"/>
</dbReference>
<comment type="subcellular location">
    <subcellularLocation>
        <location evidence="1">Periplasm</location>
    </subcellularLocation>
</comment>
<evidence type="ECO:0000256" key="2">
    <source>
        <dbReference type="ARBA" id="ARBA00010742"/>
    </source>
</evidence>
<dbReference type="PANTHER" id="PTHR30024:SF47">
    <property type="entry name" value="TAURINE-BINDING PERIPLASMIC PROTEIN"/>
    <property type="match status" value="1"/>
</dbReference>
<accession>A0A953NCU3</accession>
<comment type="similarity">
    <text evidence="2">Belongs to the bacterial solute-binding protein SsuA/TauA family.</text>
</comment>
<keyword evidence="6" id="KW-1185">Reference proteome</keyword>
<dbReference type="Proteomes" id="UP000739565">
    <property type="component" value="Unassembled WGS sequence"/>
</dbReference>
<comment type="caution">
    <text evidence="5">The sequence shown here is derived from an EMBL/GenBank/DDBJ whole genome shotgun (WGS) entry which is preliminary data.</text>
</comment>
<evidence type="ECO:0000259" key="4">
    <source>
        <dbReference type="Pfam" id="PF09084"/>
    </source>
</evidence>
<name>A0A953NCU3_9BURK</name>
<dbReference type="PANTHER" id="PTHR30024">
    <property type="entry name" value="ALIPHATIC SULFONATES-BINDING PROTEIN-RELATED"/>
    <property type="match status" value="1"/>
</dbReference>
<dbReference type="SUPFAM" id="SSF53850">
    <property type="entry name" value="Periplasmic binding protein-like II"/>
    <property type="match status" value="1"/>
</dbReference>
<evidence type="ECO:0000313" key="6">
    <source>
        <dbReference type="Proteomes" id="UP000739565"/>
    </source>
</evidence>
<dbReference type="InterPro" id="IPR015168">
    <property type="entry name" value="SsuA/THI5"/>
</dbReference>
<dbReference type="RefSeq" id="WP_259661706.1">
    <property type="nucleotide sequence ID" value="NZ_JAHXRI010000010.1"/>
</dbReference>
<dbReference type="AlphaFoldDB" id="A0A953NCU3"/>
<evidence type="ECO:0000256" key="1">
    <source>
        <dbReference type="ARBA" id="ARBA00004418"/>
    </source>
</evidence>
<protein>
    <submittedName>
        <fullName evidence="5">ABC transporter substrate-binding protein</fullName>
    </submittedName>
</protein>
<keyword evidence="3" id="KW-0732">Signal</keyword>
<reference evidence="5" key="1">
    <citation type="submission" date="2021-07" db="EMBL/GenBank/DDBJ databases">
        <title>New genus and species of the family Alcaligenaceae.</title>
        <authorList>
            <person name="Hahn M.W."/>
        </authorList>
    </citation>
    <scope>NUCLEOTIDE SEQUENCE</scope>
    <source>
        <strain evidence="5">LF4-65</strain>
    </source>
</reference>
<dbReference type="Gene3D" id="3.40.190.10">
    <property type="entry name" value="Periplasmic binding protein-like II"/>
    <property type="match status" value="2"/>
</dbReference>